<comment type="function">
    <text evidence="26">This form is generated following cleavage by CASP7 in the extracellular milieu in response to bacterial infection. It shows increased ability to convert sphingomyelin to ceramide and promotes plasma membrane repair. Plasma membrane repair by ceramide counteracts the action of gasdermin-D (GSDMD) perforin (PRF1) pores that are formed in response to bacterial infection.</text>
</comment>
<dbReference type="CDD" id="cd00201">
    <property type="entry name" value="WW"/>
    <property type="match status" value="1"/>
</dbReference>
<dbReference type="InterPro" id="IPR006020">
    <property type="entry name" value="PTB/PI_dom"/>
</dbReference>
<feature type="region of interest" description="Disordered" evidence="31">
    <location>
        <begin position="891"/>
        <end position="928"/>
    </location>
</feature>
<dbReference type="Pfam" id="PF00149">
    <property type="entry name" value="Metallophos"/>
    <property type="match status" value="1"/>
</dbReference>
<accession>A0A8J7P9W5</accession>
<dbReference type="Pfam" id="PF00640">
    <property type="entry name" value="PID"/>
    <property type="match status" value="2"/>
</dbReference>
<evidence type="ECO:0000256" key="17">
    <source>
        <dbReference type="ARBA" id="ARBA00023157"/>
    </source>
</evidence>
<comment type="caution">
    <text evidence="36">The sequence shown here is derived from an EMBL/GenBank/DDBJ whole genome shotgun (WGS) entry which is preliminary data.</text>
</comment>
<evidence type="ECO:0000256" key="6">
    <source>
        <dbReference type="ARBA" id="ARBA00012018"/>
    </source>
</evidence>
<dbReference type="CDD" id="cd01271">
    <property type="entry name" value="PTB2_Fe65"/>
    <property type="match status" value="1"/>
</dbReference>
<dbReference type="SUPFAM" id="SSF47862">
    <property type="entry name" value="Saposin"/>
    <property type="match status" value="1"/>
</dbReference>
<dbReference type="GO" id="GO:0005764">
    <property type="term" value="C:lysosome"/>
    <property type="evidence" value="ECO:0007669"/>
    <property type="project" value="UniProtKB-SubCell"/>
</dbReference>
<dbReference type="PROSITE" id="PS50020">
    <property type="entry name" value="WW_DOMAIN_2"/>
    <property type="match status" value="1"/>
</dbReference>
<dbReference type="PANTHER" id="PTHR14058:SF5">
    <property type="entry name" value="AMYLOID BETA PRECURSOR PROTEIN BINDING FAMILY B MEMBER 1"/>
    <property type="match status" value="1"/>
</dbReference>
<dbReference type="InterPro" id="IPR039576">
    <property type="entry name" value="APBB1/2/3"/>
</dbReference>
<keyword evidence="11" id="KW-0479">Metal-binding</keyword>
<dbReference type="Gene3D" id="2.30.29.30">
    <property type="entry name" value="Pleckstrin-homology domain (PH domain)/Phosphotyrosine-binding domain (PTB)"/>
    <property type="match status" value="2"/>
</dbReference>
<dbReference type="GO" id="GO:0006355">
    <property type="term" value="P:regulation of DNA-templated transcription"/>
    <property type="evidence" value="ECO:0007669"/>
    <property type="project" value="TreeGrafter"/>
</dbReference>
<evidence type="ECO:0000256" key="15">
    <source>
        <dbReference type="ARBA" id="ARBA00022833"/>
    </source>
</evidence>
<dbReference type="SMART" id="SM00462">
    <property type="entry name" value="PTB"/>
    <property type="match status" value="2"/>
</dbReference>
<dbReference type="InterPro" id="IPR004843">
    <property type="entry name" value="Calcineurin-like_PHP"/>
</dbReference>
<evidence type="ECO:0000256" key="9">
    <source>
        <dbReference type="ARBA" id="ARBA00022553"/>
    </source>
</evidence>
<feature type="region of interest" description="Disordered" evidence="31">
    <location>
        <begin position="831"/>
        <end position="859"/>
    </location>
</feature>
<comment type="cofactor">
    <cofactor evidence="1">
        <name>Zn(2+)</name>
        <dbReference type="ChEBI" id="CHEBI:29105"/>
    </cofactor>
</comment>
<evidence type="ECO:0000256" key="5">
    <source>
        <dbReference type="ARBA" id="ARBA00008234"/>
    </source>
</evidence>
<keyword evidence="19" id="KW-0458">Lysosome</keyword>
<comment type="similarity">
    <text evidence="5">Belongs to the acid sphingomyelinase family.</text>
</comment>
<keyword evidence="20" id="KW-0326">Glycosidase</keyword>
<feature type="compositionally biased region" description="Polar residues" evidence="31">
    <location>
        <begin position="912"/>
        <end position="928"/>
    </location>
</feature>
<evidence type="ECO:0000256" key="22">
    <source>
        <dbReference type="ARBA" id="ARBA00048421"/>
    </source>
</evidence>
<dbReference type="CDD" id="cd01272">
    <property type="entry name" value="PTB1_Fe65"/>
    <property type="match status" value="1"/>
</dbReference>
<dbReference type="Gene3D" id="1.10.225.10">
    <property type="entry name" value="Saposin-like"/>
    <property type="match status" value="1"/>
</dbReference>
<evidence type="ECO:0000256" key="19">
    <source>
        <dbReference type="ARBA" id="ARBA00023228"/>
    </source>
</evidence>
<keyword evidence="12 32" id="KW-0732">Signal</keyword>
<dbReference type="FunFam" id="2.20.70.10:FF:000003">
    <property type="entry name" value="amyloid beta A4 precursor protein-binding family B member 2"/>
    <property type="match status" value="1"/>
</dbReference>
<dbReference type="GO" id="GO:0016798">
    <property type="term" value="F:hydrolase activity, acting on glycosyl bonds"/>
    <property type="evidence" value="ECO:0007669"/>
    <property type="project" value="UniProtKB-KW"/>
</dbReference>
<feature type="signal peptide" evidence="32">
    <location>
        <begin position="1"/>
        <end position="18"/>
    </location>
</feature>
<comment type="function">
    <text evidence="27">In the lysosomes, converts sphingomyelin to ceramide. Plays an important role in the export of cholesterol from the intraendolysosomal membranes. Also has phospholipase C activities toward 1,2-diacylglycerolphosphocholine and 1,2-diacylglycerolphosphoglycerol. Modulates stress-induced apoptosis through the production of ceramide.</text>
</comment>
<comment type="catalytic activity">
    <reaction evidence="24">
        <text>1,2-dihexadecanoyl-sn-glycero-3-phosphocholine + H2O = 1,2-dihexadecanoyl-sn-glycerol + phosphocholine + H(+)</text>
        <dbReference type="Rhea" id="RHEA:45304"/>
        <dbReference type="ChEBI" id="CHEBI:15377"/>
        <dbReference type="ChEBI" id="CHEBI:15378"/>
        <dbReference type="ChEBI" id="CHEBI:72999"/>
        <dbReference type="ChEBI" id="CHEBI:82929"/>
        <dbReference type="ChEBI" id="CHEBI:295975"/>
    </reaction>
    <physiologicalReaction direction="left-to-right" evidence="24">
        <dbReference type="Rhea" id="RHEA:45305"/>
    </physiologicalReaction>
</comment>
<dbReference type="EC" id="3.1.4.12" evidence="7"/>
<keyword evidence="9" id="KW-0597">Phosphoprotein</keyword>
<evidence type="ECO:0000256" key="4">
    <source>
        <dbReference type="ARBA" id="ARBA00004502"/>
    </source>
</evidence>
<dbReference type="InterPro" id="IPR036020">
    <property type="entry name" value="WW_dom_sf"/>
</dbReference>
<dbReference type="PROSITE" id="PS01159">
    <property type="entry name" value="WW_DOMAIN_1"/>
    <property type="match status" value="1"/>
</dbReference>
<comment type="catalytic activity">
    <reaction evidence="22">
        <text>a 1,2-diacyl-sn-glycero-3-phosphocholine + H2O = phosphocholine + a 1,2-diacyl-sn-glycerol + H(+)</text>
        <dbReference type="Rhea" id="RHEA:10604"/>
        <dbReference type="ChEBI" id="CHEBI:15377"/>
        <dbReference type="ChEBI" id="CHEBI:15378"/>
        <dbReference type="ChEBI" id="CHEBI:17815"/>
        <dbReference type="ChEBI" id="CHEBI:57643"/>
        <dbReference type="ChEBI" id="CHEBI:295975"/>
        <dbReference type="EC" id="3.1.4.3"/>
    </reaction>
    <physiologicalReaction direction="left-to-right" evidence="22">
        <dbReference type="Rhea" id="RHEA:10605"/>
    </physiologicalReaction>
</comment>
<feature type="non-terminal residue" evidence="36">
    <location>
        <position position="1332"/>
    </location>
</feature>
<evidence type="ECO:0000313" key="37">
    <source>
        <dbReference type="Proteomes" id="UP000736164"/>
    </source>
</evidence>
<dbReference type="InterPro" id="IPR029052">
    <property type="entry name" value="Metallo-depent_PP-like"/>
</dbReference>
<dbReference type="SMART" id="SM00741">
    <property type="entry name" value="SapB"/>
    <property type="match status" value="1"/>
</dbReference>
<evidence type="ECO:0000256" key="10">
    <source>
        <dbReference type="ARBA" id="ARBA00022677"/>
    </source>
</evidence>
<keyword evidence="17" id="KW-1015">Disulfide bond</keyword>
<evidence type="ECO:0000256" key="28">
    <source>
        <dbReference type="ARBA" id="ARBA00062722"/>
    </source>
</evidence>
<name>A0A8J7P9W5_ATRSP</name>
<evidence type="ECO:0000256" key="11">
    <source>
        <dbReference type="ARBA" id="ARBA00022723"/>
    </source>
</evidence>
<dbReference type="InterPro" id="IPR011993">
    <property type="entry name" value="PH-like_dom_sf"/>
</dbReference>
<dbReference type="GO" id="GO:0016020">
    <property type="term" value="C:membrane"/>
    <property type="evidence" value="ECO:0007669"/>
    <property type="project" value="GOC"/>
</dbReference>
<evidence type="ECO:0000256" key="29">
    <source>
        <dbReference type="ARBA" id="ARBA00069549"/>
    </source>
</evidence>
<dbReference type="Pfam" id="PF00397">
    <property type="entry name" value="WW"/>
    <property type="match status" value="1"/>
</dbReference>
<evidence type="ECO:0000259" key="34">
    <source>
        <dbReference type="PROSITE" id="PS50015"/>
    </source>
</evidence>
<dbReference type="GO" id="GO:0005576">
    <property type="term" value="C:extracellular region"/>
    <property type="evidence" value="ECO:0007669"/>
    <property type="project" value="UniProtKB-SubCell"/>
</dbReference>
<dbReference type="SUPFAM" id="SSF50729">
    <property type="entry name" value="PH domain-like"/>
    <property type="match status" value="2"/>
</dbReference>
<evidence type="ECO:0000256" key="31">
    <source>
        <dbReference type="SAM" id="MobiDB-lite"/>
    </source>
</evidence>
<protein>
    <recommendedName>
        <fullName evidence="29">Sphingomyelin phosphodiesterase</fullName>
        <ecNumber evidence="7">3.1.4.12</ecNumber>
        <ecNumber evidence="6">3.1.4.3</ecNumber>
    </recommendedName>
    <alternativeName>
        <fullName evidence="30">Acid sphingomyelinase</fullName>
    </alternativeName>
</protein>
<gene>
    <name evidence="36" type="primary">Apbb1</name>
    <name evidence="36" type="ORF">GTO95_0003588</name>
</gene>
<feature type="compositionally biased region" description="Polar residues" evidence="31">
    <location>
        <begin position="837"/>
        <end position="859"/>
    </location>
</feature>
<feature type="region of interest" description="Disordered" evidence="31">
    <location>
        <begin position="780"/>
        <end position="819"/>
    </location>
</feature>
<keyword evidence="15" id="KW-0862">Zinc</keyword>
<keyword evidence="10" id="KW-0551">Lipid droplet</keyword>
<feature type="domain" description="PID" evidence="33">
    <location>
        <begin position="1163"/>
        <end position="1287"/>
    </location>
</feature>
<feature type="non-terminal residue" evidence="36">
    <location>
        <position position="1"/>
    </location>
</feature>
<dbReference type="InterPro" id="IPR001202">
    <property type="entry name" value="WW_dom"/>
</dbReference>
<dbReference type="FunFam" id="2.30.29.30:FF:000034">
    <property type="entry name" value="amyloid beta A4 precursor protein-binding family B member 2"/>
    <property type="match status" value="1"/>
</dbReference>
<feature type="region of interest" description="Disordered" evidence="31">
    <location>
        <begin position="737"/>
        <end position="758"/>
    </location>
</feature>
<evidence type="ECO:0000256" key="14">
    <source>
        <dbReference type="ARBA" id="ARBA00022801"/>
    </source>
</evidence>
<evidence type="ECO:0000256" key="21">
    <source>
        <dbReference type="ARBA" id="ARBA00047268"/>
    </source>
</evidence>
<keyword evidence="16" id="KW-0443">Lipid metabolism</keyword>
<evidence type="ECO:0000256" key="3">
    <source>
        <dbReference type="ARBA" id="ARBA00004371"/>
    </source>
</evidence>
<dbReference type="EC" id="3.1.4.3" evidence="6"/>
<evidence type="ECO:0000256" key="25">
    <source>
        <dbReference type="ARBA" id="ARBA00053461"/>
    </source>
</evidence>
<sequence>MKAAMLGFCMLLVSVLDASPLRTAHDSPVSMGEYVINSGKALSQLKARFGWRNLTCPFCKVVFTAVDVALLSEKIEDRVAALAARVCKELHLADERVCTQITELFKVDVIYVLRESLLQPAEVCALVVGRDCGHYDIYAEWNITLPAVPKPPVVPPSPPKPGSAQSRVLFLTDVHWDRDYTEGTTAECKEPLCCRNESGVPHWHHSGAGFWGTYSNCDLPLRTVENLLQHLAATGPWDWVYWTGDIPAHNIWAQTRSQQLMELSSISQLIHKYLGSVPVYPAVGNHESTPVNFFPPPFVHGNRSSAWLYDRMADEWNIWLPAAALKTLRLGGFYTVEIQPGLRLVSLNMNFCAKENIWLIINSTDPAGQLQWLINILQDSENKGEKVHIIGHIPPGLCLKSWSWNYYHIVNRYESTIAGQFFGHTHLDEFQMFYDEETLTRPLGVAFIAPSVTTFVNLNPGYRVYYMDGNYSGSSRLVLDHETHILNLTEANNHTIGPSWTLLYRARDMYKLETIFPADWDGLIKTFLQDDRIFQKFWYFNHKGHVSEPCKDVCKTAALCFLRTGRYEDSKLCDGLGTGVSYKDITKGAWLVYARQLQERPAWLTGTGMGLSTEASISFTVLQLFVMSLEKPSDLANENTCLQHLTLSLRYPHSTLLDPEVGKSSASPKTHHIYASTDLPATMGLALPSERSNELAYCRDEDRVKNQENEQSHKHAANEPTNAKWVKEGQNQLRKVAEKQDLNRNPNPSTEEKNMSPKNFLSFYSDLEVSTKNIANQPLVIDTSDRKEEEDGPLVGEKDTDSSSETQSSSDSRKDGSKNTCLFFRTRNAVPSDEDSSWTTLSQASTANSTPDGDSESFWNRSAFETDTDLPAGWMRVRDTSGTYYWHIPTGTTQWEPPSPLEEGLGSGKPSIASQGTTPSEETQLTWTSLSRPDKFEDGEFWKDLHADDESSDHSLKEFEGATLRYASINLGTSQTEEEDKMRSLSSDVEAKCFAVRSLGWVEMSEEDMSLGKSSIAVNNCIRQLSYHKHNLHDTAGIWGEGKDMLLVLENETLNLIDPLSQTLLHSQPIVSIRVWGVGRDNGRDFAYVARDKLTHVLKCHVFRCDTPAKNIATSMHDICSKIMAERKSSKSYLNRMNIDPSKLVDIPFQEFPAPKNELVQWFQVQYLGSIPVAKPVGMDIINVALETVLNAKEKHEWTPVTVNVASATVTVIAAETEEVLSECRVRFLSFMGVGKDVHTFAFIMAEGPGNFICHMFWCEPNAASLSEAVQAACMLRYQKCLDARPPSTSSSYCLPAPPADSVARRVGSSVKKGVQNLLGSFKQKRAGAQTP</sequence>
<reference evidence="36" key="1">
    <citation type="journal article" date="2021" name="Cell">
        <title>Tracing the genetic footprints of vertebrate landing in non-teleost ray-finned fishes.</title>
        <authorList>
            <person name="Bi X."/>
            <person name="Wang K."/>
            <person name="Yang L."/>
            <person name="Pan H."/>
            <person name="Jiang H."/>
            <person name="Wei Q."/>
            <person name="Fang M."/>
            <person name="Yu H."/>
            <person name="Zhu C."/>
            <person name="Cai Y."/>
            <person name="He Y."/>
            <person name="Gan X."/>
            <person name="Zeng H."/>
            <person name="Yu D."/>
            <person name="Zhu Y."/>
            <person name="Jiang H."/>
            <person name="Qiu Q."/>
            <person name="Yang H."/>
            <person name="Zhang Y.E."/>
            <person name="Wang W."/>
            <person name="Zhu M."/>
            <person name="He S."/>
            <person name="Zhang G."/>
        </authorList>
    </citation>
    <scope>NUCLEOTIDE SEQUENCE</scope>
    <source>
        <strain evidence="36">Allg_001</strain>
    </source>
</reference>
<evidence type="ECO:0000256" key="30">
    <source>
        <dbReference type="ARBA" id="ARBA00076660"/>
    </source>
</evidence>
<dbReference type="GO" id="GO:0001540">
    <property type="term" value="F:amyloid-beta binding"/>
    <property type="evidence" value="ECO:0007669"/>
    <property type="project" value="InterPro"/>
</dbReference>
<dbReference type="GO" id="GO:0004767">
    <property type="term" value="F:sphingomyelin phosphodiesterase activity"/>
    <property type="evidence" value="ECO:0007669"/>
    <property type="project" value="UniProtKB-EC"/>
</dbReference>
<evidence type="ECO:0000256" key="26">
    <source>
        <dbReference type="ARBA" id="ARBA00057858"/>
    </source>
</evidence>
<evidence type="ECO:0000256" key="18">
    <source>
        <dbReference type="ARBA" id="ARBA00023180"/>
    </source>
</evidence>
<keyword evidence="14" id="KW-0378">Hydrolase</keyword>
<comment type="subunit">
    <text evidence="28">Monomer. Interacts with SORT1; the interaction is required for SMPD1 targeting to lysosomes.</text>
</comment>
<dbReference type="GO" id="GO:0046513">
    <property type="term" value="P:ceramide biosynthetic process"/>
    <property type="evidence" value="ECO:0007669"/>
    <property type="project" value="UniProtKB-ARBA"/>
</dbReference>
<feature type="domain" description="PID" evidence="33">
    <location>
        <begin position="994"/>
        <end position="1146"/>
    </location>
</feature>
<dbReference type="Gene3D" id="2.20.70.10">
    <property type="match status" value="1"/>
</dbReference>
<evidence type="ECO:0000256" key="32">
    <source>
        <dbReference type="SAM" id="SignalP"/>
    </source>
</evidence>
<dbReference type="InterPro" id="IPR008139">
    <property type="entry name" value="SaposinB_dom"/>
</dbReference>
<dbReference type="GO" id="GO:0046872">
    <property type="term" value="F:metal ion binding"/>
    <property type="evidence" value="ECO:0007669"/>
    <property type="project" value="UniProtKB-KW"/>
</dbReference>
<evidence type="ECO:0000256" key="13">
    <source>
        <dbReference type="ARBA" id="ARBA00022737"/>
    </source>
</evidence>
<keyword evidence="13" id="KW-0677">Repeat</keyword>
<dbReference type="InterPro" id="IPR041805">
    <property type="entry name" value="ASMase/PPN1_MPP"/>
</dbReference>
<keyword evidence="8" id="KW-0964">Secreted</keyword>
<feature type="domain" description="Saposin B-type" evidence="34">
    <location>
        <begin position="52"/>
        <end position="136"/>
    </location>
</feature>
<feature type="domain" description="WW" evidence="35">
    <location>
        <begin position="868"/>
        <end position="900"/>
    </location>
</feature>
<evidence type="ECO:0000256" key="12">
    <source>
        <dbReference type="ARBA" id="ARBA00022729"/>
    </source>
</evidence>
<dbReference type="PROSITE" id="PS01179">
    <property type="entry name" value="PID"/>
    <property type="match status" value="2"/>
</dbReference>
<evidence type="ECO:0000256" key="20">
    <source>
        <dbReference type="ARBA" id="ARBA00023295"/>
    </source>
</evidence>
<comment type="catalytic activity">
    <reaction evidence="23">
        <text>N-(octadecanoyl)-sphing-4-enine-1-phosphocholine + H2O = N-octadecanoylsphing-4-enine + phosphocholine + H(+)</text>
        <dbReference type="Rhea" id="RHEA:54284"/>
        <dbReference type="ChEBI" id="CHEBI:15377"/>
        <dbReference type="ChEBI" id="CHEBI:15378"/>
        <dbReference type="ChEBI" id="CHEBI:72961"/>
        <dbReference type="ChEBI" id="CHEBI:83358"/>
        <dbReference type="ChEBI" id="CHEBI:295975"/>
    </reaction>
    <physiologicalReaction direction="left-to-right" evidence="23">
        <dbReference type="Rhea" id="RHEA:54285"/>
    </physiologicalReaction>
</comment>
<dbReference type="PANTHER" id="PTHR14058">
    <property type="entry name" value="AMYLOID BETA A4 PRECURSOR PROTEIN-BINDING FAMILY B"/>
    <property type="match status" value="1"/>
</dbReference>
<evidence type="ECO:0000256" key="16">
    <source>
        <dbReference type="ARBA" id="ARBA00023098"/>
    </source>
</evidence>
<evidence type="ECO:0000256" key="24">
    <source>
        <dbReference type="ARBA" id="ARBA00052601"/>
    </source>
</evidence>
<feature type="chain" id="PRO_5035250106" description="Sphingomyelin phosphodiesterase" evidence="32">
    <location>
        <begin position="19"/>
        <end position="1332"/>
    </location>
</feature>
<evidence type="ECO:0000256" key="7">
    <source>
        <dbReference type="ARBA" id="ARBA00012369"/>
    </source>
</evidence>
<comment type="function">
    <text evidence="25">Converts sphingomyelin to ceramide. Exists as two enzymatic forms that arise from alternative trafficking of a single protein precursor, one that is targeted to the endolysosomal compartment, whereas the other is released extracellularly. However, in response to various forms of stress, lysosomal exocytosis may represent a major source of the secretory form.</text>
</comment>
<evidence type="ECO:0000313" key="36">
    <source>
        <dbReference type="EMBL" id="MBN3324736.1"/>
    </source>
</evidence>
<dbReference type="SUPFAM" id="SSF51045">
    <property type="entry name" value="WW domain"/>
    <property type="match status" value="1"/>
</dbReference>
<evidence type="ECO:0000256" key="23">
    <source>
        <dbReference type="ARBA" id="ARBA00051187"/>
    </source>
</evidence>
<organism evidence="36 37">
    <name type="scientific">Atractosteus spatula</name>
    <name type="common">Alligator gar</name>
    <name type="synonym">Lepisosteus spatula</name>
    <dbReference type="NCBI Taxonomy" id="7917"/>
    <lineage>
        <taxon>Eukaryota</taxon>
        <taxon>Metazoa</taxon>
        <taxon>Chordata</taxon>
        <taxon>Craniata</taxon>
        <taxon>Vertebrata</taxon>
        <taxon>Euteleostomi</taxon>
        <taxon>Actinopterygii</taxon>
        <taxon>Neopterygii</taxon>
        <taxon>Holostei</taxon>
        <taxon>Semionotiformes</taxon>
        <taxon>Lepisosteidae</taxon>
        <taxon>Atractosteus</taxon>
    </lineage>
</organism>
<dbReference type="GO" id="GO:0005811">
    <property type="term" value="C:lipid droplet"/>
    <property type="evidence" value="ECO:0007669"/>
    <property type="project" value="UniProtKB-SubCell"/>
</dbReference>
<dbReference type="SUPFAM" id="SSF56300">
    <property type="entry name" value="Metallo-dependent phosphatases"/>
    <property type="match status" value="1"/>
</dbReference>
<evidence type="ECO:0000256" key="2">
    <source>
        <dbReference type="ARBA" id="ARBA00004239"/>
    </source>
</evidence>
<feature type="region of interest" description="Disordered" evidence="31">
    <location>
        <begin position="703"/>
        <end position="725"/>
    </location>
</feature>
<dbReference type="Proteomes" id="UP000736164">
    <property type="component" value="Unassembled WGS sequence"/>
</dbReference>
<dbReference type="EMBL" id="JAAWVO010072217">
    <property type="protein sequence ID" value="MBN3324736.1"/>
    <property type="molecule type" value="Genomic_DNA"/>
</dbReference>
<keyword evidence="18" id="KW-0325">Glycoprotein</keyword>
<keyword evidence="37" id="KW-1185">Reference proteome</keyword>
<dbReference type="CDD" id="cd00842">
    <property type="entry name" value="MPP_ASMase"/>
    <property type="match status" value="1"/>
</dbReference>
<dbReference type="PROSITE" id="PS50015">
    <property type="entry name" value="SAP_B"/>
    <property type="match status" value="1"/>
</dbReference>
<evidence type="ECO:0000256" key="27">
    <source>
        <dbReference type="ARBA" id="ARBA00058748"/>
    </source>
</evidence>
<comment type="subcellular location">
    <subcellularLocation>
        <location evidence="4">Lipid droplet</location>
    </subcellularLocation>
    <subcellularLocation>
        <location evidence="3">Lysosome</location>
    </subcellularLocation>
    <subcellularLocation>
        <location evidence="2">Secreted</location>
        <location evidence="2">Extracellular space</location>
    </subcellularLocation>
</comment>
<dbReference type="InterPro" id="IPR011001">
    <property type="entry name" value="Saposin-like"/>
</dbReference>
<evidence type="ECO:0000259" key="33">
    <source>
        <dbReference type="PROSITE" id="PS01179"/>
    </source>
</evidence>
<evidence type="ECO:0000259" key="35">
    <source>
        <dbReference type="PROSITE" id="PS50020"/>
    </source>
</evidence>
<dbReference type="GO" id="GO:0034480">
    <property type="term" value="F:phosphatidylcholine phospholipase C activity"/>
    <property type="evidence" value="ECO:0007669"/>
    <property type="project" value="UniProtKB-EC"/>
</dbReference>
<dbReference type="FunFam" id="3.60.21.10:FF:000045">
    <property type="entry name" value="Sphingomyelin phosphodiesterase"/>
    <property type="match status" value="1"/>
</dbReference>
<proteinExistence type="inferred from homology"/>
<comment type="catalytic activity">
    <reaction evidence="21">
        <text>a sphingomyelin + H2O = phosphocholine + an N-acylsphing-4-enine + H(+)</text>
        <dbReference type="Rhea" id="RHEA:19253"/>
        <dbReference type="ChEBI" id="CHEBI:15377"/>
        <dbReference type="ChEBI" id="CHEBI:15378"/>
        <dbReference type="ChEBI" id="CHEBI:17636"/>
        <dbReference type="ChEBI" id="CHEBI:52639"/>
        <dbReference type="ChEBI" id="CHEBI:295975"/>
        <dbReference type="EC" id="3.1.4.12"/>
    </reaction>
    <physiologicalReaction direction="left-to-right" evidence="21">
        <dbReference type="Rhea" id="RHEA:19254"/>
    </physiologicalReaction>
</comment>
<evidence type="ECO:0000256" key="8">
    <source>
        <dbReference type="ARBA" id="ARBA00022525"/>
    </source>
</evidence>
<dbReference type="SMART" id="SM00456">
    <property type="entry name" value="WW"/>
    <property type="match status" value="1"/>
</dbReference>
<dbReference type="GO" id="GO:0005634">
    <property type="term" value="C:nucleus"/>
    <property type="evidence" value="ECO:0007669"/>
    <property type="project" value="TreeGrafter"/>
</dbReference>
<dbReference type="FunFam" id="2.30.29.30:FF:000019">
    <property type="entry name" value="Amyloid beta (A4) precursor protein-binding, family B, member 1 (Fe65)"/>
    <property type="match status" value="1"/>
</dbReference>
<feature type="compositionally biased region" description="Basic and acidic residues" evidence="31">
    <location>
        <begin position="703"/>
        <end position="717"/>
    </location>
</feature>
<evidence type="ECO:0000256" key="1">
    <source>
        <dbReference type="ARBA" id="ARBA00001947"/>
    </source>
</evidence>